<organism evidence="3 4">
    <name type="scientific">Gigaspora margarita</name>
    <dbReference type="NCBI Taxonomy" id="4874"/>
    <lineage>
        <taxon>Eukaryota</taxon>
        <taxon>Fungi</taxon>
        <taxon>Fungi incertae sedis</taxon>
        <taxon>Mucoromycota</taxon>
        <taxon>Glomeromycotina</taxon>
        <taxon>Glomeromycetes</taxon>
        <taxon>Diversisporales</taxon>
        <taxon>Gigasporaceae</taxon>
        <taxon>Gigaspora</taxon>
    </lineage>
</organism>
<comment type="caution">
    <text evidence="3">The sequence shown here is derived from an EMBL/GenBank/DDBJ whole genome shotgun (WGS) entry which is preliminary data.</text>
</comment>
<keyword evidence="1" id="KW-0812">Transmembrane</keyword>
<name>A0A8H3X3W9_GIGMA</name>
<keyword evidence="1" id="KW-1133">Transmembrane helix</keyword>
<feature type="domain" description="Transmembrane protein 135 N-terminal" evidence="2">
    <location>
        <begin position="277"/>
        <end position="408"/>
    </location>
</feature>
<keyword evidence="1" id="KW-0472">Membrane</keyword>
<gene>
    <name evidence="3" type="ORF">F8M41_008217</name>
</gene>
<feature type="transmembrane region" description="Helical" evidence="1">
    <location>
        <begin position="63"/>
        <end position="83"/>
    </location>
</feature>
<dbReference type="InterPro" id="IPR031926">
    <property type="entry name" value="TMEM135_N"/>
</dbReference>
<dbReference type="PANTHER" id="PTHR12459">
    <property type="entry name" value="TRANSMEMBRANE PROTEIN 135-RELATED"/>
    <property type="match status" value="1"/>
</dbReference>
<evidence type="ECO:0000256" key="1">
    <source>
        <dbReference type="SAM" id="Phobius"/>
    </source>
</evidence>
<keyword evidence="4" id="KW-1185">Reference proteome</keyword>
<sequence>MAPPETDNTVINSLSEELNYEEPIIVFDEKENYRNDNKKIVIRKPNTPKAIVLHAIFGGLRSYLIAHGIRGGVNFLLNLLAVYRKRKGTIVRAFTHGFFGTDAIRFGVAFGSFSFLWKLINNGLRYIRKKDDKWNAFVAGSIAGISVIAEKRERRITIAQQMFVRAVQALYKSGRTREYFDIPHIGLILFALSCGQVLYAYTMRPTTIPPDFLKFMIKTARVPKEALELNLKHVRGESINLDDALHIITKSKGTKKAFEVVSNLPPNPIALPCELVHPRFDSCKYASVERFFQVFKTIAPVYATLNVVPMFVFKISQLTKDPYTLIKKCVQNTIRSSTFLSVFVSSYQTQICFHRNLIKDFGFKSNSKYLYWLSGVIAGLAILIEHRNRRNDLTLYVVPKAAESLYKIMCQKNCIFELHRTADIWFFSMAMGVIMACFQHEPTVLTPMTKTLLRGFFGNN</sequence>
<evidence type="ECO:0000313" key="4">
    <source>
        <dbReference type="Proteomes" id="UP000439903"/>
    </source>
</evidence>
<evidence type="ECO:0000313" key="3">
    <source>
        <dbReference type="EMBL" id="KAF0411270.1"/>
    </source>
</evidence>
<protein>
    <submittedName>
        <fullName evidence="3">Integral membrane protein</fullName>
    </submittedName>
</protein>
<dbReference type="PANTHER" id="PTHR12459:SF6">
    <property type="entry name" value="GB|AAD46013.1"/>
    <property type="match status" value="1"/>
</dbReference>
<evidence type="ECO:0000259" key="2">
    <source>
        <dbReference type="Pfam" id="PF15982"/>
    </source>
</evidence>
<dbReference type="Proteomes" id="UP000439903">
    <property type="component" value="Unassembled WGS sequence"/>
</dbReference>
<dbReference type="OrthoDB" id="291792at2759"/>
<dbReference type="InterPro" id="IPR026749">
    <property type="entry name" value="Tmem135"/>
</dbReference>
<dbReference type="Pfam" id="PF15982">
    <property type="entry name" value="TMEM135_C_rich"/>
    <property type="match status" value="1"/>
</dbReference>
<feature type="transmembrane region" description="Helical" evidence="1">
    <location>
        <begin position="182"/>
        <end position="201"/>
    </location>
</feature>
<dbReference type="Pfam" id="PF02466">
    <property type="entry name" value="Tim17"/>
    <property type="match status" value="1"/>
</dbReference>
<reference evidence="3 4" key="1">
    <citation type="journal article" date="2019" name="Environ. Microbiol.">
        <title>At the nexus of three kingdoms: the genome of the mycorrhizal fungus Gigaspora margarita provides insights into plant, endobacterial and fungal interactions.</title>
        <authorList>
            <person name="Venice F."/>
            <person name="Ghignone S."/>
            <person name="Salvioli di Fossalunga A."/>
            <person name="Amselem J."/>
            <person name="Novero M."/>
            <person name="Xianan X."/>
            <person name="Sedzielewska Toro K."/>
            <person name="Morin E."/>
            <person name="Lipzen A."/>
            <person name="Grigoriev I.V."/>
            <person name="Henrissat B."/>
            <person name="Martin F.M."/>
            <person name="Bonfante P."/>
        </authorList>
    </citation>
    <scope>NUCLEOTIDE SEQUENCE [LARGE SCALE GENOMIC DNA]</scope>
    <source>
        <strain evidence="3 4">BEG34</strain>
    </source>
</reference>
<feature type="transmembrane region" description="Helical" evidence="1">
    <location>
        <begin position="103"/>
        <end position="120"/>
    </location>
</feature>
<dbReference type="AlphaFoldDB" id="A0A8H3X3W9"/>
<feature type="transmembrane region" description="Helical" evidence="1">
    <location>
        <begin position="369"/>
        <end position="386"/>
    </location>
</feature>
<accession>A0A8H3X3W9</accession>
<proteinExistence type="predicted"/>
<dbReference type="EMBL" id="WTPW01001853">
    <property type="protein sequence ID" value="KAF0411270.1"/>
    <property type="molecule type" value="Genomic_DNA"/>
</dbReference>